<evidence type="ECO:0000313" key="8">
    <source>
        <dbReference type="Proteomes" id="UP000663880"/>
    </source>
</evidence>
<reference evidence="7" key="1">
    <citation type="submission" date="2021-02" db="EMBL/GenBank/DDBJ databases">
        <authorList>
            <person name="Steward A R."/>
        </authorList>
    </citation>
    <scope>NUCLEOTIDE SEQUENCE</scope>
</reference>
<keyword evidence="4" id="KW-0443">Lipid metabolism</keyword>
<dbReference type="GO" id="GO:0006644">
    <property type="term" value="P:phospholipid metabolic process"/>
    <property type="evidence" value="ECO:0007669"/>
    <property type="project" value="InterPro"/>
</dbReference>
<dbReference type="InterPro" id="IPR036444">
    <property type="entry name" value="PLipase_A2_dom_sf"/>
</dbReference>
<dbReference type="AlphaFoldDB" id="A0A821P6D0"/>
<dbReference type="GO" id="GO:0050482">
    <property type="term" value="P:arachidonate secretion"/>
    <property type="evidence" value="ECO:0007669"/>
    <property type="project" value="InterPro"/>
</dbReference>
<evidence type="ECO:0000256" key="2">
    <source>
        <dbReference type="ARBA" id="ARBA00013278"/>
    </source>
</evidence>
<evidence type="ECO:0000259" key="6">
    <source>
        <dbReference type="Pfam" id="PF05826"/>
    </source>
</evidence>
<dbReference type="Pfam" id="PF05826">
    <property type="entry name" value="Phospholip_A2_2"/>
    <property type="match status" value="1"/>
</dbReference>
<evidence type="ECO:0000256" key="5">
    <source>
        <dbReference type="ARBA" id="ARBA00029903"/>
    </source>
</evidence>
<name>A0A821P6D0_9NEOP</name>
<dbReference type="SUPFAM" id="SSF48619">
    <property type="entry name" value="Phospholipase A2, PLA2"/>
    <property type="match status" value="1"/>
</dbReference>
<comment type="cofactor">
    <cofactor evidence="1">
        <name>Ca(2+)</name>
        <dbReference type="ChEBI" id="CHEBI:29108"/>
    </cofactor>
</comment>
<dbReference type="EMBL" id="CAJOBZ010000006">
    <property type="protein sequence ID" value="CAF4800565.1"/>
    <property type="molecule type" value="Genomic_DNA"/>
</dbReference>
<dbReference type="GO" id="GO:0016042">
    <property type="term" value="P:lipid catabolic process"/>
    <property type="evidence" value="ECO:0007669"/>
    <property type="project" value="UniProtKB-KW"/>
</dbReference>
<dbReference type="GO" id="GO:0004623">
    <property type="term" value="F:phospholipase A2 activity"/>
    <property type="evidence" value="ECO:0007669"/>
    <property type="project" value="UniProtKB-EC"/>
</dbReference>
<comment type="caution">
    <text evidence="7">The sequence shown here is derived from an EMBL/GenBank/DDBJ whole genome shotgun (WGS) entry which is preliminary data.</text>
</comment>
<dbReference type="Gene3D" id="1.20.90.10">
    <property type="entry name" value="Phospholipase A2 domain"/>
    <property type="match status" value="1"/>
</dbReference>
<proteinExistence type="predicted"/>
<protein>
    <recommendedName>
        <fullName evidence="2">phospholipase A2</fullName>
        <ecNumber evidence="2">3.1.1.4</ecNumber>
    </recommendedName>
    <alternativeName>
        <fullName evidence="5">Phosphatidylcholine 2-acylhydrolase</fullName>
    </alternativeName>
</protein>
<dbReference type="PANTHER" id="PTHR12253">
    <property type="entry name" value="RH14732P"/>
    <property type="match status" value="1"/>
</dbReference>
<organism evidence="7 8">
    <name type="scientific">Pieris macdunnoughi</name>
    <dbReference type="NCBI Taxonomy" id="345717"/>
    <lineage>
        <taxon>Eukaryota</taxon>
        <taxon>Metazoa</taxon>
        <taxon>Ecdysozoa</taxon>
        <taxon>Arthropoda</taxon>
        <taxon>Hexapoda</taxon>
        <taxon>Insecta</taxon>
        <taxon>Pterygota</taxon>
        <taxon>Neoptera</taxon>
        <taxon>Endopterygota</taxon>
        <taxon>Lepidoptera</taxon>
        <taxon>Glossata</taxon>
        <taxon>Ditrysia</taxon>
        <taxon>Papilionoidea</taxon>
        <taxon>Pieridae</taxon>
        <taxon>Pierinae</taxon>
        <taxon>Pieris</taxon>
    </lineage>
</organism>
<keyword evidence="8" id="KW-1185">Reference proteome</keyword>
<sequence>MTFPGTNWCGAGDTAYGYYDLGFAWEEDLCCREHDHCPDFIMPQERKHGLRNPSSYYIRMSCDCERKFYQCLKDINSFTAFLIGKFYFNIYNAWCFKKDYEKSDRPTNRYDFRPQVYQWIEMPSY</sequence>
<feature type="domain" description="Phospholipase A2-like central" evidence="6">
    <location>
        <begin position="3"/>
        <end position="98"/>
    </location>
</feature>
<dbReference type="EC" id="3.1.1.4" evidence="2"/>
<keyword evidence="3" id="KW-0442">Lipid degradation</keyword>
<dbReference type="InterPro" id="IPR016090">
    <property type="entry name" value="PLA2-like_dom"/>
</dbReference>
<evidence type="ECO:0000313" key="7">
    <source>
        <dbReference type="EMBL" id="CAF4800565.1"/>
    </source>
</evidence>
<evidence type="ECO:0000256" key="3">
    <source>
        <dbReference type="ARBA" id="ARBA00022963"/>
    </source>
</evidence>
<evidence type="ECO:0000256" key="4">
    <source>
        <dbReference type="ARBA" id="ARBA00023098"/>
    </source>
</evidence>
<dbReference type="OrthoDB" id="10059604at2759"/>
<accession>A0A821P6D0</accession>
<evidence type="ECO:0000256" key="1">
    <source>
        <dbReference type="ARBA" id="ARBA00001913"/>
    </source>
</evidence>
<dbReference type="Proteomes" id="UP000663880">
    <property type="component" value="Unassembled WGS sequence"/>
</dbReference>
<gene>
    <name evidence="7" type="ORF">PMACD_LOCUS3420</name>
</gene>